<dbReference type="Proteomes" id="UP000886520">
    <property type="component" value="Chromosome 20"/>
</dbReference>
<reference evidence="1" key="1">
    <citation type="submission" date="2021-01" db="EMBL/GenBank/DDBJ databases">
        <title>Adiantum capillus-veneris genome.</title>
        <authorList>
            <person name="Fang Y."/>
            <person name="Liao Q."/>
        </authorList>
    </citation>
    <scope>NUCLEOTIDE SEQUENCE</scope>
    <source>
        <strain evidence="1">H3</strain>
        <tissue evidence="1">Leaf</tissue>
    </source>
</reference>
<dbReference type="EMBL" id="JABFUD020000020">
    <property type="protein sequence ID" value="KAI5064161.1"/>
    <property type="molecule type" value="Genomic_DNA"/>
</dbReference>
<evidence type="ECO:0000313" key="1">
    <source>
        <dbReference type="EMBL" id="KAI5064161.1"/>
    </source>
</evidence>
<sequence>MPPDKTQIGHSVEALNELTGGGADCSGLIEWVTKKVRYDPGAEIPLGAKKVPIQGSLYKDYILYVDANGIDPIPFNQFGDALDNVIRSQG</sequence>
<accession>A0A9D4U9X3</accession>
<keyword evidence="2" id="KW-1185">Reference proteome</keyword>
<organism evidence="1 2">
    <name type="scientific">Adiantum capillus-veneris</name>
    <name type="common">Maidenhair fern</name>
    <dbReference type="NCBI Taxonomy" id="13818"/>
    <lineage>
        <taxon>Eukaryota</taxon>
        <taxon>Viridiplantae</taxon>
        <taxon>Streptophyta</taxon>
        <taxon>Embryophyta</taxon>
        <taxon>Tracheophyta</taxon>
        <taxon>Polypodiopsida</taxon>
        <taxon>Polypodiidae</taxon>
        <taxon>Polypodiales</taxon>
        <taxon>Pteridineae</taxon>
        <taxon>Pteridaceae</taxon>
        <taxon>Vittarioideae</taxon>
        <taxon>Adiantum</taxon>
    </lineage>
</organism>
<comment type="caution">
    <text evidence="1">The sequence shown here is derived from an EMBL/GenBank/DDBJ whole genome shotgun (WGS) entry which is preliminary data.</text>
</comment>
<dbReference type="AlphaFoldDB" id="A0A9D4U9X3"/>
<name>A0A9D4U9X3_ADICA</name>
<gene>
    <name evidence="1" type="ORF">GOP47_0020831</name>
</gene>
<evidence type="ECO:0000313" key="2">
    <source>
        <dbReference type="Proteomes" id="UP000886520"/>
    </source>
</evidence>
<proteinExistence type="predicted"/>
<protein>
    <submittedName>
        <fullName evidence="1">Uncharacterized protein</fullName>
    </submittedName>
</protein>